<evidence type="ECO:0000313" key="1">
    <source>
        <dbReference type="EMBL" id="MBC6680729.1"/>
    </source>
</evidence>
<dbReference type="Proteomes" id="UP000602647">
    <property type="component" value="Unassembled WGS sequence"/>
</dbReference>
<protein>
    <submittedName>
        <fullName evidence="1">Uncharacterized protein</fullName>
    </submittedName>
</protein>
<comment type="caution">
    <text evidence="1">The sequence shown here is derived from an EMBL/GenBank/DDBJ whole genome shotgun (WGS) entry which is preliminary data.</text>
</comment>
<sequence length="66" mass="7372">MPLILLGLLVVAGLLAYLYFTRQSETSAPKTTKKHSSEKKEDAASVIYLPDDIEGEKRKRHVKTGK</sequence>
<keyword evidence="2" id="KW-1185">Reference proteome</keyword>
<dbReference type="EMBL" id="JACRYT010000017">
    <property type="protein sequence ID" value="MBC6680729.1"/>
    <property type="molecule type" value="Genomic_DNA"/>
</dbReference>
<dbReference type="RefSeq" id="WP_187303825.1">
    <property type="nucleotide sequence ID" value="NZ_CBCTON010000045.1"/>
</dbReference>
<evidence type="ECO:0000313" key="2">
    <source>
        <dbReference type="Proteomes" id="UP000602647"/>
    </source>
</evidence>
<reference evidence="1" key="1">
    <citation type="submission" date="2020-08" db="EMBL/GenBank/DDBJ databases">
        <title>Genome public.</title>
        <authorList>
            <person name="Liu C."/>
            <person name="Sun Q."/>
        </authorList>
    </citation>
    <scope>NUCLEOTIDE SEQUENCE</scope>
    <source>
        <strain evidence="1">BX12</strain>
    </source>
</reference>
<accession>A0A923SSU0</accession>
<proteinExistence type="predicted"/>
<name>A0A923SSU0_9FIRM</name>
<organism evidence="1 2">
    <name type="scientific">Zhenpiania hominis</name>
    <dbReference type="NCBI Taxonomy" id="2763644"/>
    <lineage>
        <taxon>Bacteria</taxon>
        <taxon>Bacillati</taxon>
        <taxon>Bacillota</taxon>
        <taxon>Clostridia</taxon>
        <taxon>Peptostreptococcales</taxon>
        <taxon>Anaerovoracaceae</taxon>
        <taxon>Zhenpiania</taxon>
    </lineage>
</organism>
<dbReference type="AlphaFoldDB" id="A0A923SSU0"/>
<gene>
    <name evidence="1" type="ORF">H9L42_12945</name>
</gene>